<evidence type="ECO:0000256" key="2">
    <source>
        <dbReference type="ARBA" id="ARBA00023002"/>
    </source>
</evidence>
<evidence type="ECO:0000259" key="3">
    <source>
        <dbReference type="Pfam" id="PF02894"/>
    </source>
</evidence>
<gene>
    <name evidence="4" type="ORF">SM611_35120</name>
</gene>
<dbReference type="SUPFAM" id="SSF55347">
    <property type="entry name" value="Glyceraldehyde-3-phosphate dehydrogenase-like, C-terminal domain"/>
    <property type="match status" value="1"/>
</dbReference>
<dbReference type="InterPro" id="IPR004104">
    <property type="entry name" value="Gfo/Idh/MocA-like_OxRdtase_C"/>
</dbReference>
<evidence type="ECO:0000313" key="4">
    <source>
        <dbReference type="EMBL" id="MFA1544193.1"/>
    </source>
</evidence>
<name>A0ABV4QLY8_9ACTN</name>
<organism evidence="4 5">
    <name type="scientific">Actinomadura monticuli</name>
    <dbReference type="NCBI Taxonomy" id="3097367"/>
    <lineage>
        <taxon>Bacteria</taxon>
        <taxon>Bacillati</taxon>
        <taxon>Actinomycetota</taxon>
        <taxon>Actinomycetes</taxon>
        <taxon>Streptosporangiales</taxon>
        <taxon>Thermomonosporaceae</taxon>
        <taxon>Actinomadura</taxon>
    </lineage>
</organism>
<keyword evidence="5" id="KW-1185">Reference proteome</keyword>
<sequence>MASGALGDVRRFESRFERWRPEVRESWKESTDPRDAGGILFDLGSHLIDQAVALFGRPARVYAELDTRRRGAAAPDDAFVALTHPGGVRSHLWMSATAAQQGPRFRVLGDRASYTVSGMDPQEDQLRAGLTPQDAGYGIVPAESHGLLGVPGEAAPEPTAPGAYQEFYAGVVRTLRDGAPPPTTLADAITGLEVIEAAARSAAEGAVVGLGAR</sequence>
<protein>
    <submittedName>
        <fullName evidence="4">Gfo/Idh/MocA family oxidoreductase</fullName>
    </submittedName>
</protein>
<dbReference type="EMBL" id="JAXCEI010000025">
    <property type="protein sequence ID" value="MFA1544193.1"/>
    <property type="molecule type" value="Genomic_DNA"/>
</dbReference>
<accession>A0ABV4QLY8</accession>
<reference evidence="4 5" key="1">
    <citation type="submission" date="2023-11" db="EMBL/GenBank/DDBJ databases">
        <title>Actinomadura monticuli sp. nov., isolated from volcanic ash.</title>
        <authorList>
            <person name="Lee S.D."/>
            <person name="Yang H."/>
            <person name="Kim I.S."/>
        </authorList>
    </citation>
    <scope>NUCLEOTIDE SEQUENCE [LARGE SCALE GENOMIC DNA]</scope>
    <source>
        <strain evidence="4 5">DLS-62</strain>
    </source>
</reference>
<dbReference type="Pfam" id="PF02894">
    <property type="entry name" value="GFO_IDH_MocA_C"/>
    <property type="match status" value="1"/>
</dbReference>
<proteinExistence type="inferred from homology"/>
<dbReference type="RefSeq" id="WP_371954717.1">
    <property type="nucleotide sequence ID" value="NZ_JAXCEI010000025.1"/>
</dbReference>
<dbReference type="Proteomes" id="UP001569963">
    <property type="component" value="Unassembled WGS sequence"/>
</dbReference>
<keyword evidence="2" id="KW-0560">Oxidoreductase</keyword>
<comment type="caution">
    <text evidence="4">The sequence shown here is derived from an EMBL/GenBank/DDBJ whole genome shotgun (WGS) entry which is preliminary data.</text>
</comment>
<evidence type="ECO:0000313" key="5">
    <source>
        <dbReference type="Proteomes" id="UP001569963"/>
    </source>
</evidence>
<dbReference type="PANTHER" id="PTHR43708">
    <property type="entry name" value="CONSERVED EXPRESSED OXIDOREDUCTASE (EUROFUNG)"/>
    <property type="match status" value="1"/>
</dbReference>
<comment type="similarity">
    <text evidence="1">Belongs to the Gfo/Idh/MocA family.</text>
</comment>
<dbReference type="InterPro" id="IPR051317">
    <property type="entry name" value="Gfo/Idh/MocA_oxidoreduct"/>
</dbReference>
<feature type="domain" description="Gfo/Idh/MocA-like oxidoreductase C-terminal" evidence="3">
    <location>
        <begin position="3"/>
        <end position="209"/>
    </location>
</feature>
<dbReference type="PANTHER" id="PTHR43708:SF5">
    <property type="entry name" value="CONSERVED EXPRESSED OXIDOREDUCTASE (EUROFUNG)-RELATED"/>
    <property type="match status" value="1"/>
</dbReference>
<dbReference type="Gene3D" id="3.30.360.10">
    <property type="entry name" value="Dihydrodipicolinate Reductase, domain 2"/>
    <property type="match status" value="1"/>
</dbReference>
<evidence type="ECO:0000256" key="1">
    <source>
        <dbReference type="ARBA" id="ARBA00010928"/>
    </source>
</evidence>